<dbReference type="EMBL" id="JAODUO010000448">
    <property type="protein sequence ID" value="KAK2180320.1"/>
    <property type="molecule type" value="Genomic_DNA"/>
</dbReference>
<dbReference type="InterPro" id="IPR031751">
    <property type="entry name" value="DUF4735"/>
</dbReference>
<dbReference type="PANTHER" id="PTHR33539:SF1">
    <property type="entry name" value="UPF0764 PROTEIN C16ORF89"/>
    <property type="match status" value="1"/>
</dbReference>
<dbReference type="Pfam" id="PF15882">
    <property type="entry name" value="DUF4735"/>
    <property type="match status" value="1"/>
</dbReference>
<organism evidence="1 2">
    <name type="scientific">Ridgeia piscesae</name>
    <name type="common">Tubeworm</name>
    <dbReference type="NCBI Taxonomy" id="27915"/>
    <lineage>
        <taxon>Eukaryota</taxon>
        <taxon>Metazoa</taxon>
        <taxon>Spiralia</taxon>
        <taxon>Lophotrochozoa</taxon>
        <taxon>Annelida</taxon>
        <taxon>Polychaeta</taxon>
        <taxon>Sedentaria</taxon>
        <taxon>Canalipalpata</taxon>
        <taxon>Sabellida</taxon>
        <taxon>Siboglinidae</taxon>
        <taxon>Ridgeia</taxon>
    </lineage>
</organism>
<comment type="caution">
    <text evidence="1">The sequence shown here is derived from an EMBL/GenBank/DDBJ whole genome shotgun (WGS) entry which is preliminary data.</text>
</comment>
<evidence type="ECO:0000313" key="1">
    <source>
        <dbReference type="EMBL" id="KAK2180320.1"/>
    </source>
</evidence>
<proteinExistence type="predicted"/>
<dbReference type="PANTHER" id="PTHR33539">
    <property type="entry name" value="UPF0764 PROTEIN C16ORF89"/>
    <property type="match status" value="1"/>
</dbReference>
<sequence>MDTDPTAQVLLEACEGCHNCQHDGGDDAASPVPCQILNLLKKYATEPNLATFPLWANTRLQEIYAKVKDAADSSIKFLKKKSPEYYQNLKYLVEYPMTVAVAYRRIDPTLIWDATEKKNITTGEFTEEFSDNCMALIMGTTSPPQPKCTFSDECIKMMFTKGQADYTITHQLLFTTLAEKEGCLAKLNAKILDAGFPGGVAHLRLEFCTNNLFEVAATVKELGGIVVPRYQDLFMEQGILYRRCH</sequence>
<evidence type="ECO:0000313" key="2">
    <source>
        <dbReference type="Proteomes" id="UP001209878"/>
    </source>
</evidence>
<dbReference type="AlphaFoldDB" id="A0AAD9KZS5"/>
<name>A0AAD9KZS5_RIDPI</name>
<protein>
    <submittedName>
        <fullName evidence="1">Uncharacterized protein</fullName>
    </submittedName>
</protein>
<accession>A0AAD9KZS5</accession>
<reference evidence="1" key="1">
    <citation type="journal article" date="2023" name="Mol. Biol. Evol.">
        <title>Third-Generation Sequencing Reveals the Adaptive Role of the Epigenome in Three Deep-Sea Polychaetes.</title>
        <authorList>
            <person name="Perez M."/>
            <person name="Aroh O."/>
            <person name="Sun Y."/>
            <person name="Lan Y."/>
            <person name="Juniper S.K."/>
            <person name="Young C.R."/>
            <person name="Angers B."/>
            <person name="Qian P.Y."/>
        </authorList>
    </citation>
    <scope>NUCLEOTIDE SEQUENCE</scope>
    <source>
        <strain evidence="1">R07B-5</strain>
    </source>
</reference>
<keyword evidence="2" id="KW-1185">Reference proteome</keyword>
<gene>
    <name evidence="1" type="ORF">NP493_450g02013</name>
</gene>
<dbReference type="GO" id="GO:0005829">
    <property type="term" value="C:cytosol"/>
    <property type="evidence" value="ECO:0007669"/>
    <property type="project" value="TreeGrafter"/>
</dbReference>
<dbReference type="Proteomes" id="UP001209878">
    <property type="component" value="Unassembled WGS sequence"/>
</dbReference>
<dbReference type="GO" id="GO:0016020">
    <property type="term" value="C:membrane"/>
    <property type="evidence" value="ECO:0007669"/>
    <property type="project" value="TreeGrafter"/>
</dbReference>